<accession>A0A1N6GXM2</accession>
<dbReference type="EMBL" id="FSRA01000001">
    <property type="protein sequence ID" value="SIO12202.1"/>
    <property type="molecule type" value="Genomic_DNA"/>
</dbReference>
<gene>
    <name evidence="1" type="ORF">SAMN04488055_3041</name>
</gene>
<sequence>MHPVKVLLPGYICIMVEVFKTNVREPIFAYKLVDQIHQRYADYKANFDLEDCDRILRVKCTTGPVHASGLIALLNEWGFKAEVLPDEIIQTGGFARDWSSQPRWTGCLRQRMLSQ</sequence>
<evidence type="ECO:0000313" key="2">
    <source>
        <dbReference type="Proteomes" id="UP000185003"/>
    </source>
</evidence>
<proteinExistence type="predicted"/>
<organism evidence="1 2">
    <name type="scientific">Chitinophaga niabensis</name>
    <dbReference type="NCBI Taxonomy" id="536979"/>
    <lineage>
        <taxon>Bacteria</taxon>
        <taxon>Pseudomonadati</taxon>
        <taxon>Bacteroidota</taxon>
        <taxon>Chitinophagia</taxon>
        <taxon>Chitinophagales</taxon>
        <taxon>Chitinophagaceae</taxon>
        <taxon>Chitinophaga</taxon>
    </lineage>
</organism>
<protein>
    <submittedName>
        <fullName evidence="1">Uncharacterized protein</fullName>
    </submittedName>
</protein>
<keyword evidence="2" id="KW-1185">Reference proteome</keyword>
<dbReference type="STRING" id="536979.SAMN04488055_3041"/>
<dbReference type="Proteomes" id="UP000185003">
    <property type="component" value="Unassembled WGS sequence"/>
</dbReference>
<reference evidence="2" key="1">
    <citation type="submission" date="2016-11" db="EMBL/GenBank/DDBJ databases">
        <authorList>
            <person name="Varghese N."/>
            <person name="Submissions S."/>
        </authorList>
    </citation>
    <scope>NUCLEOTIDE SEQUENCE [LARGE SCALE GENOMIC DNA]</scope>
    <source>
        <strain evidence="2">DSM 24787</strain>
    </source>
</reference>
<name>A0A1N6GXM2_9BACT</name>
<evidence type="ECO:0000313" key="1">
    <source>
        <dbReference type="EMBL" id="SIO12202.1"/>
    </source>
</evidence>
<dbReference type="AlphaFoldDB" id="A0A1N6GXM2"/>